<dbReference type="PROSITE" id="PS51118">
    <property type="entry name" value="HTH_HXLR"/>
    <property type="match status" value="1"/>
</dbReference>
<dbReference type="AlphaFoldDB" id="A0A929MPE7"/>
<dbReference type="EMBL" id="JABZFV010000093">
    <property type="protein sequence ID" value="MBF0934932.1"/>
    <property type="molecule type" value="Genomic_DNA"/>
</dbReference>
<dbReference type="Pfam" id="PF01638">
    <property type="entry name" value="HxlR"/>
    <property type="match status" value="1"/>
</dbReference>
<protein>
    <submittedName>
        <fullName evidence="5">Helix-turn-helix transcriptional regulator</fullName>
    </submittedName>
</protein>
<dbReference type="InterPro" id="IPR002577">
    <property type="entry name" value="HTH_HxlR"/>
</dbReference>
<proteinExistence type="predicted"/>
<accession>A0A929MPE7</accession>
<evidence type="ECO:0000313" key="6">
    <source>
        <dbReference type="Proteomes" id="UP000757900"/>
    </source>
</evidence>
<dbReference type="SUPFAM" id="SSF46785">
    <property type="entry name" value="Winged helix' DNA-binding domain"/>
    <property type="match status" value="1"/>
</dbReference>
<comment type="caution">
    <text evidence="5">The sequence shown here is derived from an EMBL/GenBank/DDBJ whole genome shotgun (WGS) entry which is preliminary data.</text>
</comment>
<evidence type="ECO:0000256" key="3">
    <source>
        <dbReference type="ARBA" id="ARBA00023163"/>
    </source>
</evidence>
<feature type="domain" description="HTH hxlR-type" evidence="4">
    <location>
        <begin position="17"/>
        <end position="116"/>
    </location>
</feature>
<evidence type="ECO:0000256" key="1">
    <source>
        <dbReference type="ARBA" id="ARBA00023015"/>
    </source>
</evidence>
<keyword evidence="1" id="KW-0805">Transcription regulation</keyword>
<gene>
    <name evidence="5" type="ORF">HXK00_04720</name>
</gene>
<dbReference type="GO" id="GO:0003677">
    <property type="term" value="F:DNA binding"/>
    <property type="evidence" value="ECO:0007669"/>
    <property type="project" value="UniProtKB-KW"/>
</dbReference>
<dbReference type="PANTHER" id="PTHR33204:SF18">
    <property type="entry name" value="TRANSCRIPTIONAL REGULATORY PROTEIN"/>
    <property type="match status" value="1"/>
</dbReference>
<dbReference type="InterPro" id="IPR036388">
    <property type="entry name" value="WH-like_DNA-bd_sf"/>
</dbReference>
<dbReference type="Gene3D" id="1.10.10.10">
    <property type="entry name" value="Winged helix-like DNA-binding domain superfamily/Winged helix DNA-binding domain"/>
    <property type="match status" value="1"/>
</dbReference>
<evidence type="ECO:0000259" key="4">
    <source>
        <dbReference type="PROSITE" id="PS51118"/>
    </source>
</evidence>
<reference evidence="5" key="1">
    <citation type="submission" date="2020-04" db="EMBL/GenBank/DDBJ databases">
        <title>Deep metagenomics examines the oral microbiome during advanced dental caries in children, revealing novel taxa and co-occurrences with host molecules.</title>
        <authorList>
            <person name="Baker J.L."/>
            <person name="Morton J.T."/>
            <person name="Dinis M."/>
            <person name="Alvarez R."/>
            <person name="Tran N.C."/>
            <person name="Knight R."/>
            <person name="Edlund A."/>
        </authorList>
    </citation>
    <scope>NUCLEOTIDE SEQUENCE</scope>
    <source>
        <strain evidence="5">JCVI_23_bin.16</strain>
    </source>
</reference>
<sequence>MSQIVYYTPDSEIKTECASEALALLLGKKWVPRIIEILSQGPQRFGQLHKELDGASPKMLKQQLALLEANGLIINHKESQANQVSSTYCLTDTGQSLVAIISAMKDWGSQHLKCDHS</sequence>
<evidence type="ECO:0000313" key="5">
    <source>
        <dbReference type="EMBL" id="MBF0934932.1"/>
    </source>
</evidence>
<dbReference type="PANTHER" id="PTHR33204">
    <property type="entry name" value="TRANSCRIPTIONAL REGULATOR, MARR FAMILY"/>
    <property type="match status" value="1"/>
</dbReference>
<keyword evidence="3" id="KW-0804">Transcription</keyword>
<dbReference type="Proteomes" id="UP000757900">
    <property type="component" value="Unassembled WGS sequence"/>
</dbReference>
<dbReference type="InterPro" id="IPR036390">
    <property type="entry name" value="WH_DNA-bd_sf"/>
</dbReference>
<organism evidence="5 6">
    <name type="scientific">Abiotrophia defectiva</name>
    <name type="common">Streptococcus defectivus</name>
    <dbReference type="NCBI Taxonomy" id="46125"/>
    <lineage>
        <taxon>Bacteria</taxon>
        <taxon>Bacillati</taxon>
        <taxon>Bacillota</taxon>
        <taxon>Bacilli</taxon>
        <taxon>Lactobacillales</taxon>
        <taxon>Aerococcaceae</taxon>
        <taxon>Abiotrophia</taxon>
    </lineage>
</organism>
<name>A0A929MPE7_ABIDE</name>
<keyword evidence="2" id="KW-0238">DNA-binding</keyword>
<evidence type="ECO:0000256" key="2">
    <source>
        <dbReference type="ARBA" id="ARBA00023125"/>
    </source>
</evidence>